<proteinExistence type="predicted"/>
<evidence type="ECO:0000259" key="1">
    <source>
        <dbReference type="PROSITE" id="PS00028"/>
    </source>
</evidence>
<dbReference type="Proteomes" id="UP001147782">
    <property type="component" value="Unassembled WGS sequence"/>
</dbReference>
<dbReference type="EMBL" id="JAPZBS010000009">
    <property type="protein sequence ID" value="KAJ5358488.1"/>
    <property type="molecule type" value="Genomic_DNA"/>
</dbReference>
<reference evidence="2" key="1">
    <citation type="submission" date="2022-11" db="EMBL/GenBank/DDBJ databases">
        <authorList>
            <person name="Petersen C."/>
        </authorList>
    </citation>
    <scope>NUCLEOTIDE SEQUENCE</scope>
    <source>
        <strain evidence="2">IBT 29864</strain>
    </source>
</reference>
<keyword evidence="3" id="KW-1185">Reference proteome</keyword>
<dbReference type="AlphaFoldDB" id="A0A9W9RDZ2"/>
<protein>
    <submittedName>
        <fullName evidence="2">C2H2 finger domain-containing protein</fullName>
    </submittedName>
</protein>
<accession>A0A9W9RDZ2</accession>
<comment type="caution">
    <text evidence="2">The sequence shown here is derived from an EMBL/GenBank/DDBJ whole genome shotgun (WGS) entry which is preliminary data.</text>
</comment>
<dbReference type="OrthoDB" id="6077919at2759"/>
<gene>
    <name evidence="2" type="ORF">N7496_010901</name>
</gene>
<dbReference type="RefSeq" id="XP_056549774.1">
    <property type="nucleotide sequence ID" value="XM_056703814.1"/>
</dbReference>
<sequence length="253" mass="29401">MSFLFGEHVITHDGEYFCRLCQHQYPSYDAICSHCQAASHHSWCQACELVFPDETELWEHLEDPRYHNLCLHCDGKVDFSDEEQLDAHRAEAHFWCPGCDLTCASKRSLNTHLIYEHAACEYCFECFEDMELCRDHMRTHVPDEYRCPGCGDKDEVFSTTIQHLESSSDCGGYQQVMRLVKATPSFRDFYIHSGSGFDFYCKSCLRRWSTLSELALHLEGANDCGWLLDPDEAFSSLRQLLGRRRRQDLPTQQ</sequence>
<dbReference type="PROSITE" id="PS00028">
    <property type="entry name" value="ZINC_FINGER_C2H2_1"/>
    <property type="match status" value="1"/>
</dbReference>
<reference evidence="2" key="2">
    <citation type="journal article" date="2023" name="IMA Fungus">
        <title>Comparative genomic study of the Penicillium genus elucidates a diverse pangenome and 15 lateral gene transfer events.</title>
        <authorList>
            <person name="Petersen C."/>
            <person name="Sorensen T."/>
            <person name="Nielsen M.R."/>
            <person name="Sondergaard T.E."/>
            <person name="Sorensen J.L."/>
            <person name="Fitzpatrick D.A."/>
            <person name="Frisvad J.C."/>
            <person name="Nielsen K.L."/>
        </authorList>
    </citation>
    <scope>NUCLEOTIDE SEQUENCE</scope>
    <source>
        <strain evidence="2">IBT 29864</strain>
    </source>
</reference>
<feature type="domain" description="C2H2-type" evidence="1">
    <location>
        <begin position="120"/>
        <end position="140"/>
    </location>
</feature>
<name>A0A9W9RDZ2_9EURO</name>
<dbReference type="InterPro" id="IPR013087">
    <property type="entry name" value="Znf_C2H2_type"/>
</dbReference>
<evidence type="ECO:0000313" key="3">
    <source>
        <dbReference type="Proteomes" id="UP001147782"/>
    </source>
</evidence>
<dbReference type="GeneID" id="81442993"/>
<dbReference type="SMART" id="SM00355">
    <property type="entry name" value="ZnF_C2H2"/>
    <property type="match status" value="5"/>
</dbReference>
<organism evidence="2 3">
    <name type="scientific">Penicillium cataractarum</name>
    <dbReference type="NCBI Taxonomy" id="2100454"/>
    <lineage>
        <taxon>Eukaryota</taxon>
        <taxon>Fungi</taxon>
        <taxon>Dikarya</taxon>
        <taxon>Ascomycota</taxon>
        <taxon>Pezizomycotina</taxon>
        <taxon>Eurotiomycetes</taxon>
        <taxon>Eurotiomycetidae</taxon>
        <taxon>Eurotiales</taxon>
        <taxon>Aspergillaceae</taxon>
        <taxon>Penicillium</taxon>
    </lineage>
</organism>
<evidence type="ECO:0000313" key="2">
    <source>
        <dbReference type="EMBL" id="KAJ5358488.1"/>
    </source>
</evidence>